<gene>
    <name evidence="10" type="ORF">TCAL_02539</name>
</gene>
<reference evidence="10 11" key="1">
    <citation type="journal article" date="2018" name="Nat. Ecol. Evol.">
        <title>Genomic signatures of mitonuclear coevolution across populations of Tigriopus californicus.</title>
        <authorList>
            <person name="Barreto F.S."/>
            <person name="Watson E.T."/>
            <person name="Lima T.G."/>
            <person name="Willett C.S."/>
            <person name="Edmands S."/>
            <person name="Li W."/>
            <person name="Burton R.S."/>
        </authorList>
    </citation>
    <scope>NUCLEOTIDE SEQUENCE [LARGE SCALE GENOMIC DNA]</scope>
    <source>
        <strain evidence="10 11">San Diego</strain>
    </source>
</reference>
<dbReference type="SUPFAM" id="SSF54189">
    <property type="entry name" value="Ribosomal proteins S24e, L23 and L15e"/>
    <property type="match status" value="1"/>
</dbReference>
<evidence type="ECO:0000256" key="6">
    <source>
        <dbReference type="ARBA" id="ARBA00038782"/>
    </source>
</evidence>
<evidence type="ECO:0000256" key="2">
    <source>
        <dbReference type="ARBA" id="ARBA00006700"/>
    </source>
</evidence>
<protein>
    <recommendedName>
        <fullName evidence="7">Large ribosomal subunit protein uL23m</fullName>
    </recommendedName>
    <alternativeName>
        <fullName evidence="8">39S ribosomal protein L23, mitochondrial</fullName>
    </alternativeName>
</protein>
<dbReference type="InterPro" id="IPR013025">
    <property type="entry name" value="Ribosomal_uL23-like"/>
</dbReference>
<dbReference type="Proteomes" id="UP000318571">
    <property type="component" value="Chromosome 3"/>
</dbReference>
<keyword evidence="3" id="KW-0689">Ribosomal protein</keyword>
<dbReference type="STRING" id="6832.A0A553P7U1"/>
<dbReference type="PANTHER" id="PTHR12059">
    <property type="entry name" value="RIBOSOMAL PROTEIN L23-RELATED"/>
    <property type="match status" value="1"/>
</dbReference>
<evidence type="ECO:0000313" key="10">
    <source>
        <dbReference type="EMBL" id="TRY73737.1"/>
    </source>
</evidence>
<sequence>MSTRLYPLYRKGSPQLRVFLPNFWMKMVQLEHQEHLPNQVQFIVSSEMTRLDVKNYLEQIYQVPVMDVRTVNLTGKTHQHRQLGFLHKDDDQKVAFVTLPKDTKFEFPDILAMGERDQREQQTMDEFKDAQKAFKQGTESKPGREGLPSFFGY</sequence>
<dbReference type="AlphaFoldDB" id="A0A553P7U1"/>
<dbReference type="OMA" id="PNFWLKL"/>
<evidence type="ECO:0000256" key="9">
    <source>
        <dbReference type="SAM" id="MobiDB-lite"/>
    </source>
</evidence>
<dbReference type="PANTHER" id="PTHR12059:SF5">
    <property type="entry name" value="LARGE RIBOSOMAL SUBUNIT PROTEIN UL23M"/>
    <property type="match status" value="1"/>
</dbReference>
<evidence type="ECO:0000256" key="1">
    <source>
        <dbReference type="ARBA" id="ARBA00004173"/>
    </source>
</evidence>
<keyword evidence="5" id="KW-0687">Ribonucleoprotein</keyword>
<dbReference type="InterPro" id="IPR012677">
    <property type="entry name" value="Nucleotide-bd_a/b_plait_sf"/>
</dbReference>
<evidence type="ECO:0000256" key="5">
    <source>
        <dbReference type="ARBA" id="ARBA00023274"/>
    </source>
</evidence>
<proteinExistence type="inferred from homology"/>
<name>A0A553P7U1_TIGCA</name>
<dbReference type="Pfam" id="PF00276">
    <property type="entry name" value="Ribosomal_L23"/>
    <property type="match status" value="1"/>
</dbReference>
<evidence type="ECO:0000256" key="4">
    <source>
        <dbReference type="ARBA" id="ARBA00023128"/>
    </source>
</evidence>
<keyword evidence="4" id="KW-0496">Mitochondrion</keyword>
<keyword evidence="11" id="KW-1185">Reference proteome</keyword>
<dbReference type="OrthoDB" id="275582at2759"/>
<feature type="region of interest" description="Disordered" evidence="9">
    <location>
        <begin position="131"/>
        <end position="153"/>
    </location>
</feature>
<dbReference type="Gene3D" id="3.30.70.330">
    <property type="match status" value="1"/>
</dbReference>
<dbReference type="GO" id="GO:0032543">
    <property type="term" value="P:mitochondrial translation"/>
    <property type="evidence" value="ECO:0007669"/>
    <property type="project" value="TreeGrafter"/>
</dbReference>
<comment type="similarity">
    <text evidence="2">Belongs to the universal ribosomal protein uL23 family.</text>
</comment>
<accession>A0A553P7U1</accession>
<dbReference type="FunFam" id="3.30.70.330:FF:000284">
    <property type="entry name" value="39S ribosomal protein L23, mitochondrial"/>
    <property type="match status" value="1"/>
</dbReference>
<evidence type="ECO:0000256" key="7">
    <source>
        <dbReference type="ARBA" id="ARBA00039977"/>
    </source>
</evidence>
<dbReference type="EMBL" id="VCGU01000007">
    <property type="protein sequence ID" value="TRY73737.1"/>
    <property type="molecule type" value="Genomic_DNA"/>
</dbReference>
<comment type="subunit">
    <text evidence="6">Component of the mitochondrial ribosome large subunit (39S) which comprises a 16S rRNA and about 50 distinct proteins.</text>
</comment>
<evidence type="ECO:0000256" key="8">
    <source>
        <dbReference type="ARBA" id="ARBA00041375"/>
    </source>
</evidence>
<dbReference type="GO" id="GO:0005762">
    <property type="term" value="C:mitochondrial large ribosomal subunit"/>
    <property type="evidence" value="ECO:0007669"/>
    <property type="project" value="TreeGrafter"/>
</dbReference>
<comment type="subcellular location">
    <subcellularLocation>
        <location evidence="1">Mitochondrion</location>
    </subcellularLocation>
</comment>
<dbReference type="InterPro" id="IPR012678">
    <property type="entry name" value="Ribosomal_uL23/eL15/eS24_sf"/>
</dbReference>
<organism evidence="10 11">
    <name type="scientific">Tigriopus californicus</name>
    <name type="common">Marine copepod</name>
    <dbReference type="NCBI Taxonomy" id="6832"/>
    <lineage>
        <taxon>Eukaryota</taxon>
        <taxon>Metazoa</taxon>
        <taxon>Ecdysozoa</taxon>
        <taxon>Arthropoda</taxon>
        <taxon>Crustacea</taxon>
        <taxon>Multicrustacea</taxon>
        <taxon>Hexanauplia</taxon>
        <taxon>Copepoda</taxon>
        <taxon>Harpacticoida</taxon>
        <taxon>Harpacticidae</taxon>
        <taxon>Tigriopus</taxon>
    </lineage>
</organism>
<dbReference type="GO" id="GO:0003735">
    <property type="term" value="F:structural constituent of ribosome"/>
    <property type="evidence" value="ECO:0007669"/>
    <property type="project" value="InterPro"/>
</dbReference>
<comment type="caution">
    <text evidence="10">The sequence shown here is derived from an EMBL/GenBank/DDBJ whole genome shotgun (WGS) entry which is preliminary data.</text>
</comment>
<evidence type="ECO:0000256" key="3">
    <source>
        <dbReference type="ARBA" id="ARBA00022980"/>
    </source>
</evidence>
<evidence type="ECO:0000313" key="11">
    <source>
        <dbReference type="Proteomes" id="UP000318571"/>
    </source>
</evidence>